<proteinExistence type="predicted"/>
<sequence>MAITINIYYTGQNGSARRFAGEMVSSGTAAQIRAEAGNLRYDYFFPMDDPETVLLIDSWADQNALDVHHASPMMAQIAALRDKYDLHMKVERYLSDDAGQPARDAGFIRQ</sequence>
<dbReference type="InterPro" id="IPR007138">
    <property type="entry name" value="ABM_dom"/>
</dbReference>
<organism evidence="2 3">
    <name type="scientific">Candidatus Faecalibacterium faecigallinarum</name>
    <dbReference type="NCBI Taxonomy" id="2838577"/>
    <lineage>
        <taxon>Bacteria</taxon>
        <taxon>Bacillati</taxon>
        <taxon>Bacillota</taxon>
        <taxon>Clostridia</taxon>
        <taxon>Eubacteriales</taxon>
        <taxon>Oscillospiraceae</taxon>
        <taxon>Faecalibacterium</taxon>
    </lineage>
</organism>
<reference evidence="2" key="1">
    <citation type="journal article" date="2021" name="PeerJ">
        <title>Extensive microbial diversity within the chicken gut microbiome revealed by metagenomics and culture.</title>
        <authorList>
            <person name="Gilroy R."/>
            <person name="Ravi A."/>
            <person name="Getino M."/>
            <person name="Pursley I."/>
            <person name="Horton D.L."/>
            <person name="Alikhan N.F."/>
            <person name="Baker D."/>
            <person name="Gharbi K."/>
            <person name="Hall N."/>
            <person name="Watson M."/>
            <person name="Adriaenssens E.M."/>
            <person name="Foster-Nyarko E."/>
            <person name="Jarju S."/>
            <person name="Secka A."/>
            <person name="Antonio M."/>
            <person name="Oren A."/>
            <person name="Chaudhuri R.R."/>
            <person name="La Ragione R."/>
            <person name="Hildebrand F."/>
            <person name="Pallen M.J."/>
        </authorList>
    </citation>
    <scope>NUCLEOTIDE SEQUENCE</scope>
    <source>
        <strain evidence="2">ChiSjej5B23-2810</strain>
    </source>
</reference>
<dbReference type="PROSITE" id="PS51725">
    <property type="entry name" value="ABM"/>
    <property type="match status" value="1"/>
</dbReference>
<evidence type="ECO:0000313" key="3">
    <source>
        <dbReference type="Proteomes" id="UP000823906"/>
    </source>
</evidence>
<reference evidence="2" key="2">
    <citation type="submission" date="2021-04" db="EMBL/GenBank/DDBJ databases">
        <authorList>
            <person name="Gilroy R."/>
        </authorList>
    </citation>
    <scope>NUCLEOTIDE SEQUENCE</scope>
    <source>
        <strain evidence="2">ChiSjej5B23-2810</strain>
    </source>
</reference>
<feature type="domain" description="ABM" evidence="1">
    <location>
        <begin position="3"/>
        <end position="94"/>
    </location>
</feature>
<dbReference type="Pfam" id="PF03992">
    <property type="entry name" value="ABM"/>
    <property type="match status" value="1"/>
</dbReference>
<dbReference type="Gene3D" id="3.30.70.100">
    <property type="match status" value="1"/>
</dbReference>
<dbReference type="EMBL" id="DWWN01000017">
    <property type="protein sequence ID" value="HJC44973.1"/>
    <property type="molecule type" value="Genomic_DNA"/>
</dbReference>
<dbReference type="SUPFAM" id="SSF54909">
    <property type="entry name" value="Dimeric alpha+beta barrel"/>
    <property type="match status" value="1"/>
</dbReference>
<dbReference type="Proteomes" id="UP000823906">
    <property type="component" value="Unassembled WGS sequence"/>
</dbReference>
<keyword evidence="2" id="KW-0503">Monooxygenase</keyword>
<accession>A0A9D2P9S3</accession>
<dbReference type="InterPro" id="IPR011008">
    <property type="entry name" value="Dimeric_a/b-barrel"/>
</dbReference>
<protein>
    <submittedName>
        <fullName evidence="2">Antibiotic biosynthesis monooxygenase</fullName>
    </submittedName>
</protein>
<dbReference type="GO" id="GO:0004497">
    <property type="term" value="F:monooxygenase activity"/>
    <property type="evidence" value="ECO:0007669"/>
    <property type="project" value="UniProtKB-KW"/>
</dbReference>
<comment type="caution">
    <text evidence="2">The sequence shown here is derived from an EMBL/GenBank/DDBJ whole genome shotgun (WGS) entry which is preliminary data.</text>
</comment>
<evidence type="ECO:0000313" key="2">
    <source>
        <dbReference type="EMBL" id="HJC44973.1"/>
    </source>
</evidence>
<dbReference type="AlphaFoldDB" id="A0A9D2P9S3"/>
<evidence type="ECO:0000259" key="1">
    <source>
        <dbReference type="PROSITE" id="PS51725"/>
    </source>
</evidence>
<name>A0A9D2P9S3_9FIRM</name>
<keyword evidence="2" id="KW-0560">Oxidoreductase</keyword>
<gene>
    <name evidence="2" type="ORF">H9703_02360</name>
</gene>